<dbReference type="Gene3D" id="3.40.50.300">
    <property type="entry name" value="P-loop containing nucleotide triphosphate hydrolases"/>
    <property type="match status" value="1"/>
</dbReference>
<evidence type="ECO:0000256" key="1">
    <source>
        <dbReference type="SAM" id="Coils"/>
    </source>
</evidence>
<protein>
    <submittedName>
        <fullName evidence="2">Uncharacterized protein</fullName>
    </submittedName>
</protein>
<evidence type="ECO:0000313" key="2">
    <source>
        <dbReference type="EMBL" id="RIA81263.1"/>
    </source>
</evidence>
<dbReference type="EMBL" id="QKYT01000822">
    <property type="protein sequence ID" value="RIA81263.1"/>
    <property type="molecule type" value="Genomic_DNA"/>
</dbReference>
<proteinExistence type="predicted"/>
<feature type="coiled-coil region" evidence="1">
    <location>
        <begin position="68"/>
        <end position="95"/>
    </location>
</feature>
<dbReference type="AlphaFoldDB" id="A0A397S4B6"/>
<gene>
    <name evidence="2" type="ORF">C1645_865191</name>
</gene>
<comment type="caution">
    <text evidence="2">The sequence shown here is derived from an EMBL/GenBank/DDBJ whole genome shotgun (WGS) entry which is preliminary data.</text>
</comment>
<evidence type="ECO:0000313" key="3">
    <source>
        <dbReference type="Proteomes" id="UP000265703"/>
    </source>
</evidence>
<dbReference type="Proteomes" id="UP000265703">
    <property type="component" value="Unassembled WGS sequence"/>
</dbReference>
<reference evidence="2 3" key="1">
    <citation type="submission" date="2018-06" db="EMBL/GenBank/DDBJ databases">
        <title>Comparative genomics reveals the genomic features of Rhizophagus irregularis, R. cerebriforme, R. diaphanum and Gigaspora rosea, and their symbiotic lifestyle signature.</title>
        <authorList>
            <person name="Morin E."/>
            <person name="San Clemente H."/>
            <person name="Chen E.C.H."/>
            <person name="De La Providencia I."/>
            <person name="Hainaut M."/>
            <person name="Kuo A."/>
            <person name="Kohler A."/>
            <person name="Murat C."/>
            <person name="Tang N."/>
            <person name="Roy S."/>
            <person name="Loubradou J."/>
            <person name="Henrissat B."/>
            <person name="Grigoriev I.V."/>
            <person name="Corradi N."/>
            <person name="Roux C."/>
            <person name="Martin F.M."/>
        </authorList>
    </citation>
    <scope>NUCLEOTIDE SEQUENCE [LARGE SCALE GENOMIC DNA]</scope>
    <source>
        <strain evidence="2 3">DAOM 227022</strain>
    </source>
</reference>
<dbReference type="OrthoDB" id="5575062at2759"/>
<organism evidence="2 3">
    <name type="scientific">Glomus cerebriforme</name>
    <dbReference type="NCBI Taxonomy" id="658196"/>
    <lineage>
        <taxon>Eukaryota</taxon>
        <taxon>Fungi</taxon>
        <taxon>Fungi incertae sedis</taxon>
        <taxon>Mucoromycota</taxon>
        <taxon>Glomeromycotina</taxon>
        <taxon>Glomeromycetes</taxon>
        <taxon>Glomerales</taxon>
        <taxon>Glomeraceae</taxon>
        <taxon>Glomus</taxon>
    </lineage>
</organism>
<dbReference type="STRING" id="658196.A0A397S4B6"/>
<keyword evidence="3" id="KW-1185">Reference proteome</keyword>
<keyword evidence="1" id="KW-0175">Coiled coil</keyword>
<sequence length="139" mass="16184">MQQAIRIAYGEPRWRVGTLNDELIDAFGRIIGGGPKARDIMNSIFSFDMTLKIVRNLEQEPNHLEKQWKEFEDELKSLQSQLQEKKGEVLKIRAENDITKFESNITNNVIRLSNLQKKFSRKLQLFVLFMTGLMNGIKN</sequence>
<name>A0A397S4B6_9GLOM</name>
<dbReference type="InterPro" id="IPR027417">
    <property type="entry name" value="P-loop_NTPase"/>
</dbReference>
<accession>A0A397S4B6</accession>